<evidence type="ECO:0000256" key="1">
    <source>
        <dbReference type="ARBA" id="ARBA00008455"/>
    </source>
</evidence>
<dbReference type="PROSITE" id="PS00640">
    <property type="entry name" value="THIOL_PROTEASE_ASN"/>
    <property type="match status" value="1"/>
</dbReference>
<name>A0A7S3K1T4_9STRA</name>
<dbReference type="SUPFAM" id="SSF54001">
    <property type="entry name" value="Cysteine proteinases"/>
    <property type="match status" value="1"/>
</dbReference>
<protein>
    <recommendedName>
        <fullName evidence="4">Peptidase C1A papain C-terminal domain-containing protein</fullName>
    </recommendedName>
</protein>
<dbReference type="GO" id="GO:0008234">
    <property type="term" value="F:cysteine-type peptidase activity"/>
    <property type="evidence" value="ECO:0007669"/>
    <property type="project" value="InterPro"/>
</dbReference>
<accession>A0A7S3K1T4</accession>
<feature type="signal peptide" evidence="3">
    <location>
        <begin position="1"/>
        <end position="18"/>
    </location>
</feature>
<sequence length="352" mass="38126">MEKSVVLILALFTVNVEARQHISEVLTKEEGEAIGVIYFGNASDTSSHELLGSHPRDWWHPHGKDPTTTYPDAFTWGDVNGTNFLTQSLNQHIPQYCGSCWAHGSVSALADRIKIARKGMGVDINPSVQHILNCEGGGSCHGGTVSGPYQWLYRLSKKGSGLSYASSNPYMACSKEMTTGICPAGNWTCDAIGIAKTCSTFPSSGGTCSAIDPYPMVQISDYGSISGADAMQKEIYERGPITCGIDAEPILNYTTGIVDERGTLVDHVVSVVGWGKDADSGSNYWIVRNSWGEYWGEMGYVYVKFGSLRLESQCAWAVPSYYTAAELDNQIHCYEDGSACIDTNGKIISATM</sequence>
<feature type="chain" id="PRO_5031562639" description="Peptidase C1A papain C-terminal domain-containing protein" evidence="3">
    <location>
        <begin position="19"/>
        <end position="352"/>
    </location>
</feature>
<dbReference type="Gene3D" id="3.90.70.10">
    <property type="entry name" value="Cysteine proteinases"/>
    <property type="match status" value="1"/>
</dbReference>
<evidence type="ECO:0000256" key="2">
    <source>
        <dbReference type="ARBA" id="ARBA00023145"/>
    </source>
</evidence>
<dbReference type="GO" id="GO:0006508">
    <property type="term" value="P:proteolysis"/>
    <property type="evidence" value="ECO:0007669"/>
    <property type="project" value="InterPro"/>
</dbReference>
<dbReference type="InterPro" id="IPR025661">
    <property type="entry name" value="Pept_asp_AS"/>
</dbReference>
<comment type="similarity">
    <text evidence="1">Belongs to the peptidase C1 family.</text>
</comment>
<organism evidence="5">
    <name type="scientific">Aureoumbra lagunensis</name>
    <dbReference type="NCBI Taxonomy" id="44058"/>
    <lineage>
        <taxon>Eukaryota</taxon>
        <taxon>Sar</taxon>
        <taxon>Stramenopiles</taxon>
        <taxon>Ochrophyta</taxon>
        <taxon>Pelagophyceae</taxon>
        <taxon>Pelagomonadales</taxon>
        <taxon>Aureoumbra</taxon>
    </lineage>
</organism>
<dbReference type="PRINTS" id="PR00705">
    <property type="entry name" value="PAPAIN"/>
</dbReference>
<dbReference type="InterPro" id="IPR038765">
    <property type="entry name" value="Papain-like_cys_pep_sf"/>
</dbReference>
<dbReference type="EMBL" id="HBIJ01016067">
    <property type="protein sequence ID" value="CAE0369945.1"/>
    <property type="molecule type" value="Transcribed_RNA"/>
</dbReference>
<dbReference type="AlphaFoldDB" id="A0A7S3K1T4"/>
<keyword evidence="3" id="KW-0732">Signal</keyword>
<gene>
    <name evidence="5" type="ORF">ALAG00032_LOCUS10709</name>
</gene>
<feature type="domain" description="Peptidase C1A papain C-terminal" evidence="4">
    <location>
        <begin position="70"/>
        <end position="318"/>
    </location>
</feature>
<evidence type="ECO:0000259" key="4">
    <source>
        <dbReference type="SMART" id="SM00645"/>
    </source>
</evidence>
<reference evidence="5" key="1">
    <citation type="submission" date="2021-01" db="EMBL/GenBank/DDBJ databases">
        <authorList>
            <person name="Corre E."/>
            <person name="Pelletier E."/>
            <person name="Niang G."/>
            <person name="Scheremetjew M."/>
            <person name="Finn R."/>
            <person name="Kale V."/>
            <person name="Holt S."/>
            <person name="Cochrane G."/>
            <person name="Meng A."/>
            <person name="Brown T."/>
            <person name="Cohen L."/>
        </authorList>
    </citation>
    <scope>NUCLEOTIDE SEQUENCE</scope>
    <source>
        <strain evidence="5">CCMP1510</strain>
    </source>
</reference>
<evidence type="ECO:0000313" key="5">
    <source>
        <dbReference type="EMBL" id="CAE0369945.1"/>
    </source>
</evidence>
<dbReference type="Pfam" id="PF00112">
    <property type="entry name" value="Peptidase_C1"/>
    <property type="match status" value="1"/>
</dbReference>
<keyword evidence="2" id="KW-0865">Zymogen</keyword>
<proteinExistence type="inferred from homology"/>
<dbReference type="PANTHER" id="PTHR12411">
    <property type="entry name" value="CYSTEINE PROTEASE FAMILY C1-RELATED"/>
    <property type="match status" value="1"/>
</dbReference>
<dbReference type="SMART" id="SM00645">
    <property type="entry name" value="Pept_C1"/>
    <property type="match status" value="1"/>
</dbReference>
<evidence type="ECO:0000256" key="3">
    <source>
        <dbReference type="SAM" id="SignalP"/>
    </source>
</evidence>
<dbReference type="InterPro" id="IPR000668">
    <property type="entry name" value="Peptidase_C1A_C"/>
</dbReference>
<dbReference type="InterPro" id="IPR013128">
    <property type="entry name" value="Peptidase_C1A"/>
</dbReference>